<proteinExistence type="predicted"/>
<evidence type="ECO:0000313" key="2">
    <source>
        <dbReference type="EMBL" id="KAF9515573.1"/>
    </source>
</evidence>
<gene>
    <name evidence="2" type="ORF">BS47DRAFT_767658</name>
</gene>
<comment type="caution">
    <text evidence="2">The sequence shown here is derived from an EMBL/GenBank/DDBJ whole genome shotgun (WGS) entry which is preliminary data.</text>
</comment>
<feature type="compositionally biased region" description="Pro residues" evidence="1">
    <location>
        <begin position="20"/>
        <end position="29"/>
    </location>
</feature>
<dbReference type="OrthoDB" id="5599874at2759"/>
<evidence type="ECO:0000256" key="1">
    <source>
        <dbReference type="SAM" id="MobiDB-lite"/>
    </source>
</evidence>
<dbReference type="Proteomes" id="UP000886523">
    <property type="component" value="Unassembled WGS sequence"/>
</dbReference>
<organism evidence="2 3">
    <name type="scientific">Hydnum rufescens UP504</name>
    <dbReference type="NCBI Taxonomy" id="1448309"/>
    <lineage>
        <taxon>Eukaryota</taxon>
        <taxon>Fungi</taxon>
        <taxon>Dikarya</taxon>
        <taxon>Basidiomycota</taxon>
        <taxon>Agaricomycotina</taxon>
        <taxon>Agaricomycetes</taxon>
        <taxon>Cantharellales</taxon>
        <taxon>Hydnaceae</taxon>
        <taxon>Hydnum</taxon>
    </lineage>
</organism>
<protein>
    <submittedName>
        <fullName evidence="2">Uncharacterized protein</fullName>
    </submittedName>
</protein>
<dbReference type="AlphaFoldDB" id="A0A9P6DYD7"/>
<sequence length="174" mass="19469">MIPTFRIVEPTPQELTQEPAPGPSTPPPRHALSSHRVLYRGSLSFPSSESDIPLEGICFIAHFNPTSTTKSALRTSSLPLSLESQRGRAALNIISVVSLASLDQRLDDSIDVKMYIHPQSIICRAYFERIFCTDNIRPDGRSSLGVRIRLDDLGVRQHIIVTKLLMPIRRGRDR</sequence>
<evidence type="ECO:0000313" key="3">
    <source>
        <dbReference type="Proteomes" id="UP000886523"/>
    </source>
</evidence>
<reference evidence="2" key="1">
    <citation type="journal article" date="2020" name="Nat. Commun.">
        <title>Large-scale genome sequencing of mycorrhizal fungi provides insights into the early evolution of symbiotic traits.</title>
        <authorList>
            <person name="Miyauchi S."/>
            <person name="Kiss E."/>
            <person name="Kuo A."/>
            <person name="Drula E."/>
            <person name="Kohler A."/>
            <person name="Sanchez-Garcia M."/>
            <person name="Morin E."/>
            <person name="Andreopoulos B."/>
            <person name="Barry K.W."/>
            <person name="Bonito G."/>
            <person name="Buee M."/>
            <person name="Carver A."/>
            <person name="Chen C."/>
            <person name="Cichocki N."/>
            <person name="Clum A."/>
            <person name="Culley D."/>
            <person name="Crous P.W."/>
            <person name="Fauchery L."/>
            <person name="Girlanda M."/>
            <person name="Hayes R.D."/>
            <person name="Keri Z."/>
            <person name="LaButti K."/>
            <person name="Lipzen A."/>
            <person name="Lombard V."/>
            <person name="Magnuson J."/>
            <person name="Maillard F."/>
            <person name="Murat C."/>
            <person name="Nolan M."/>
            <person name="Ohm R.A."/>
            <person name="Pangilinan J."/>
            <person name="Pereira M.F."/>
            <person name="Perotto S."/>
            <person name="Peter M."/>
            <person name="Pfister S."/>
            <person name="Riley R."/>
            <person name="Sitrit Y."/>
            <person name="Stielow J.B."/>
            <person name="Szollosi G."/>
            <person name="Zifcakova L."/>
            <person name="Stursova M."/>
            <person name="Spatafora J.W."/>
            <person name="Tedersoo L."/>
            <person name="Vaario L.M."/>
            <person name="Yamada A."/>
            <person name="Yan M."/>
            <person name="Wang P."/>
            <person name="Xu J."/>
            <person name="Bruns T."/>
            <person name="Baldrian P."/>
            <person name="Vilgalys R."/>
            <person name="Dunand C."/>
            <person name="Henrissat B."/>
            <person name="Grigoriev I.V."/>
            <person name="Hibbett D."/>
            <person name="Nagy L.G."/>
            <person name="Martin F.M."/>
        </authorList>
    </citation>
    <scope>NUCLEOTIDE SEQUENCE</scope>
    <source>
        <strain evidence="2">UP504</strain>
    </source>
</reference>
<dbReference type="EMBL" id="MU128948">
    <property type="protein sequence ID" value="KAF9515573.1"/>
    <property type="molecule type" value="Genomic_DNA"/>
</dbReference>
<feature type="region of interest" description="Disordered" evidence="1">
    <location>
        <begin position="1"/>
        <end position="31"/>
    </location>
</feature>
<keyword evidence="3" id="KW-1185">Reference proteome</keyword>
<accession>A0A9P6DYD7</accession>
<name>A0A9P6DYD7_9AGAM</name>